<evidence type="ECO:0000256" key="3">
    <source>
        <dbReference type="ARBA" id="ARBA00022692"/>
    </source>
</evidence>
<dbReference type="InParanoid" id="A0A316YQI2"/>
<protein>
    <recommendedName>
        <fullName evidence="9">Amino acid transporter</fullName>
    </recommendedName>
</protein>
<keyword evidence="4 6" id="KW-1133">Transmembrane helix</keyword>
<dbReference type="GeneID" id="37041441"/>
<feature type="transmembrane region" description="Helical" evidence="6">
    <location>
        <begin position="266"/>
        <end position="289"/>
    </location>
</feature>
<feature type="transmembrane region" description="Helical" evidence="6">
    <location>
        <begin position="70"/>
        <end position="89"/>
    </location>
</feature>
<dbReference type="Pfam" id="PF13520">
    <property type="entry name" value="AA_permease_2"/>
    <property type="match status" value="1"/>
</dbReference>
<name>A0A316YQI2_9BASI</name>
<dbReference type="AlphaFoldDB" id="A0A316YQI2"/>
<dbReference type="GO" id="GO:0022857">
    <property type="term" value="F:transmembrane transporter activity"/>
    <property type="evidence" value="ECO:0007669"/>
    <property type="project" value="InterPro"/>
</dbReference>
<dbReference type="Proteomes" id="UP000245768">
    <property type="component" value="Unassembled WGS sequence"/>
</dbReference>
<feature type="transmembrane region" description="Helical" evidence="6">
    <location>
        <begin position="121"/>
        <end position="148"/>
    </location>
</feature>
<evidence type="ECO:0000256" key="2">
    <source>
        <dbReference type="ARBA" id="ARBA00022448"/>
    </source>
</evidence>
<keyword evidence="3 6" id="KW-0812">Transmembrane</keyword>
<feature type="transmembrane region" description="Helical" evidence="6">
    <location>
        <begin position="160"/>
        <end position="180"/>
    </location>
</feature>
<keyword evidence="8" id="KW-1185">Reference proteome</keyword>
<dbReference type="OrthoDB" id="3900342at2759"/>
<feature type="transmembrane region" description="Helical" evidence="6">
    <location>
        <begin position="470"/>
        <end position="492"/>
    </location>
</feature>
<evidence type="ECO:0008006" key="9">
    <source>
        <dbReference type="Google" id="ProtNLM"/>
    </source>
</evidence>
<dbReference type="STRING" id="215250.A0A316YQI2"/>
<feature type="transmembrane region" description="Helical" evidence="6">
    <location>
        <begin position="442"/>
        <end position="464"/>
    </location>
</feature>
<dbReference type="Gene3D" id="1.20.1740.10">
    <property type="entry name" value="Amino acid/polyamine transporter I"/>
    <property type="match status" value="1"/>
</dbReference>
<evidence type="ECO:0000256" key="4">
    <source>
        <dbReference type="ARBA" id="ARBA00022989"/>
    </source>
</evidence>
<comment type="subcellular location">
    <subcellularLocation>
        <location evidence="1">Membrane</location>
        <topology evidence="1">Multi-pass membrane protein</topology>
    </subcellularLocation>
</comment>
<dbReference type="PANTHER" id="PTHR45649">
    <property type="entry name" value="AMINO-ACID PERMEASE BAT1"/>
    <property type="match status" value="1"/>
</dbReference>
<sequence length="504" mass="53765">MSSLEDQKMSPKGGDVVTVEYLSPHDASASSPRKKLTNIDALAIGYCVVATWIAYSGSIAVALTSGGLNSLFFGLLICVTCNLATAASLGEASSLFPHGNQETWSFHLAPKGWSKPISYHVGWFIMIGYTLLGLAGQTIVAQIALAMANLCNPDYVITRWQTTLVIMFVCLCCTSLGVFGARVIGILNKISLVWNVVGFLVVTLVLLITTRGDYNTGKEALVDIANESGWNNNFVPWVAALGQAALSTTAYDSVSHFAADMRTPETGIALGMVAGVGLNGVVGLIYAIVLCFTLPVDPTSIITSSTGFPFAQVLFDKTNSKAGTVILLFLLLFPFFLSISDVNMAASRIVRQYAQQGGLPSIFTGTNHRLGCPTMATALVAAIQVCLSLIYWGSTSAFFSFISSPAIMLALSYSVVAVLMLFARPHLPRKPIFSLGKPLGVLCNVVAVIFTLCILVFLCLPSTYPVTAVSMNYTSVIVVAAVLAGNVTWFCYGRHHYVGPPEEL</sequence>
<feature type="transmembrane region" description="Helical" evidence="6">
    <location>
        <begin position="325"/>
        <end position="350"/>
    </location>
</feature>
<evidence type="ECO:0000256" key="1">
    <source>
        <dbReference type="ARBA" id="ARBA00004141"/>
    </source>
</evidence>
<feature type="transmembrane region" description="Helical" evidence="6">
    <location>
        <begin position="398"/>
        <end position="422"/>
    </location>
</feature>
<feature type="transmembrane region" description="Helical" evidence="6">
    <location>
        <begin position="370"/>
        <end position="392"/>
    </location>
</feature>
<evidence type="ECO:0000313" key="8">
    <source>
        <dbReference type="Proteomes" id="UP000245768"/>
    </source>
</evidence>
<dbReference type="PIRSF" id="PIRSF006060">
    <property type="entry name" value="AA_transporter"/>
    <property type="match status" value="1"/>
</dbReference>
<accession>A0A316YQI2</accession>
<dbReference type="PANTHER" id="PTHR45649:SF14">
    <property type="entry name" value="GABA PERMEASE"/>
    <property type="match status" value="1"/>
</dbReference>
<gene>
    <name evidence="7" type="ORF">FA10DRAFT_249219</name>
</gene>
<keyword evidence="2" id="KW-0813">Transport</keyword>
<evidence type="ECO:0000256" key="5">
    <source>
        <dbReference type="ARBA" id="ARBA00023136"/>
    </source>
</evidence>
<dbReference type="EMBL" id="KZ819635">
    <property type="protein sequence ID" value="PWN91084.1"/>
    <property type="molecule type" value="Genomic_DNA"/>
</dbReference>
<dbReference type="RefSeq" id="XP_025378282.1">
    <property type="nucleotide sequence ID" value="XM_025519525.1"/>
</dbReference>
<evidence type="ECO:0000256" key="6">
    <source>
        <dbReference type="SAM" id="Phobius"/>
    </source>
</evidence>
<evidence type="ECO:0000313" key="7">
    <source>
        <dbReference type="EMBL" id="PWN91084.1"/>
    </source>
</evidence>
<keyword evidence="5 6" id="KW-0472">Membrane</keyword>
<dbReference type="GO" id="GO:0016020">
    <property type="term" value="C:membrane"/>
    <property type="evidence" value="ECO:0007669"/>
    <property type="project" value="UniProtKB-SubCell"/>
</dbReference>
<dbReference type="InterPro" id="IPR002293">
    <property type="entry name" value="AA/rel_permease1"/>
</dbReference>
<organism evidence="7 8">
    <name type="scientific">Acaromyces ingoldii</name>
    <dbReference type="NCBI Taxonomy" id="215250"/>
    <lineage>
        <taxon>Eukaryota</taxon>
        <taxon>Fungi</taxon>
        <taxon>Dikarya</taxon>
        <taxon>Basidiomycota</taxon>
        <taxon>Ustilaginomycotina</taxon>
        <taxon>Exobasidiomycetes</taxon>
        <taxon>Exobasidiales</taxon>
        <taxon>Cryptobasidiaceae</taxon>
        <taxon>Acaromyces</taxon>
    </lineage>
</organism>
<feature type="transmembrane region" description="Helical" evidence="6">
    <location>
        <begin position="192"/>
        <end position="214"/>
    </location>
</feature>
<proteinExistence type="predicted"/>
<feature type="transmembrane region" description="Helical" evidence="6">
    <location>
        <begin position="41"/>
        <end position="64"/>
    </location>
</feature>
<reference evidence="7" key="1">
    <citation type="journal article" date="2018" name="Mol. Biol. Evol.">
        <title>Broad Genomic Sampling Reveals a Smut Pathogenic Ancestry of the Fungal Clade Ustilaginomycotina.</title>
        <authorList>
            <person name="Kijpornyongpan T."/>
            <person name="Mondo S.J."/>
            <person name="Barry K."/>
            <person name="Sandor L."/>
            <person name="Lee J."/>
            <person name="Lipzen A."/>
            <person name="Pangilinan J."/>
            <person name="LaButti K."/>
            <person name="Hainaut M."/>
            <person name="Henrissat B."/>
            <person name="Grigoriev I.V."/>
            <person name="Spatafora J.W."/>
            <person name="Aime M.C."/>
        </authorList>
    </citation>
    <scope>NUCLEOTIDE SEQUENCE [LARGE SCALE GENOMIC DNA]</scope>
    <source>
        <strain evidence="7">MCA 4198</strain>
    </source>
</reference>